<dbReference type="CDD" id="cd06530">
    <property type="entry name" value="S26_SPase_I"/>
    <property type="match status" value="1"/>
</dbReference>
<evidence type="ECO:0000313" key="10">
    <source>
        <dbReference type="Proteomes" id="UP001332192"/>
    </source>
</evidence>
<dbReference type="PRINTS" id="PR00727">
    <property type="entry name" value="LEADERPTASE"/>
</dbReference>
<dbReference type="PANTHER" id="PTHR43390">
    <property type="entry name" value="SIGNAL PEPTIDASE I"/>
    <property type="match status" value="1"/>
</dbReference>
<keyword evidence="6" id="KW-0472">Membrane</keyword>
<keyword evidence="10" id="KW-1185">Reference proteome</keyword>
<dbReference type="InterPro" id="IPR000223">
    <property type="entry name" value="Pept_S26A_signal_pept_1"/>
</dbReference>
<comment type="catalytic activity">
    <reaction evidence="1 6">
        <text>Cleavage of hydrophobic, N-terminal signal or leader sequences from secreted and periplasmic proteins.</text>
        <dbReference type="EC" id="3.4.21.89"/>
    </reaction>
</comment>
<name>A0ABZ1C0A7_9FIRM</name>
<evidence type="ECO:0000256" key="3">
    <source>
        <dbReference type="ARBA" id="ARBA00009370"/>
    </source>
</evidence>
<dbReference type="PROSITE" id="PS00761">
    <property type="entry name" value="SPASE_I_3"/>
    <property type="match status" value="1"/>
</dbReference>
<protein>
    <recommendedName>
        <fullName evidence="4 6">Signal peptidase I</fullName>
        <ecNumber evidence="4 6">3.4.21.89</ecNumber>
    </recommendedName>
</protein>
<sequence>MRSTPGRGGGPGSRRVPGPARPPLRRPTREAVWAAVVEFVKTLAGAAILAFLIMTFVARAFTVDGPSMLPSLHNGERLMVDKLTYRFREPQRGEIVVFRYPEDPREHFIKRIIGVPGDWIETGGGRVYVNGRALDEPYLDAPTLGRFGPVQVPPGHYFVMGDNRNNSEDSRDPRVGFVPRNLIEGRALWRFWPLTQMGVLRRPATFAALPPPPQPGAAQAAPALP</sequence>
<dbReference type="Gene3D" id="2.10.109.10">
    <property type="entry name" value="Umud Fragment, subunit A"/>
    <property type="match status" value="1"/>
</dbReference>
<evidence type="ECO:0000256" key="1">
    <source>
        <dbReference type="ARBA" id="ARBA00000677"/>
    </source>
</evidence>
<dbReference type="InterPro" id="IPR019533">
    <property type="entry name" value="Peptidase_S26"/>
</dbReference>
<dbReference type="NCBIfam" id="TIGR02227">
    <property type="entry name" value="sigpep_I_bact"/>
    <property type="match status" value="1"/>
</dbReference>
<accession>A0ABZ1C0A7</accession>
<evidence type="ECO:0000256" key="7">
    <source>
        <dbReference type="SAM" id="MobiDB-lite"/>
    </source>
</evidence>
<dbReference type="EC" id="3.4.21.89" evidence="4 6"/>
<evidence type="ECO:0000256" key="4">
    <source>
        <dbReference type="ARBA" id="ARBA00013208"/>
    </source>
</evidence>
<dbReference type="PANTHER" id="PTHR43390:SF1">
    <property type="entry name" value="CHLOROPLAST PROCESSING PEPTIDASE"/>
    <property type="match status" value="1"/>
</dbReference>
<dbReference type="GO" id="GO:0009003">
    <property type="term" value="F:signal peptidase activity"/>
    <property type="evidence" value="ECO:0007669"/>
    <property type="project" value="UniProtKB-EC"/>
</dbReference>
<reference evidence="9 10" key="1">
    <citation type="journal article" date="2024" name="Front. Microbiol.">
        <title>Novel thermophilic genera Geochorda gen. nov. and Carboxydochorda gen. nov. from the deep terrestrial subsurface reveal the ecophysiological diversity in the class Limnochordia.</title>
        <authorList>
            <person name="Karnachuk O.V."/>
            <person name="Lukina A.P."/>
            <person name="Avakyan M.R."/>
            <person name="Kadnikov V.V."/>
            <person name="Begmatov S."/>
            <person name="Beletsky A.V."/>
            <person name="Vlasova K.G."/>
            <person name="Novikov A.A."/>
            <person name="Shcherbakova V.A."/>
            <person name="Mardanov A.V."/>
            <person name="Ravin N.V."/>
        </authorList>
    </citation>
    <scope>NUCLEOTIDE SEQUENCE [LARGE SCALE GENOMIC DNA]</scope>
    <source>
        <strain evidence="9 10">L945</strain>
    </source>
</reference>
<dbReference type="SUPFAM" id="SSF51306">
    <property type="entry name" value="LexA/Signal peptidase"/>
    <property type="match status" value="1"/>
</dbReference>
<keyword evidence="6" id="KW-0812">Transmembrane</keyword>
<dbReference type="RefSeq" id="WP_324717052.1">
    <property type="nucleotide sequence ID" value="NZ_CP141615.1"/>
</dbReference>
<evidence type="ECO:0000256" key="5">
    <source>
        <dbReference type="ARBA" id="ARBA00022801"/>
    </source>
</evidence>
<dbReference type="Pfam" id="PF10502">
    <property type="entry name" value="Peptidase_S26"/>
    <property type="match status" value="1"/>
</dbReference>
<dbReference type="Proteomes" id="UP001332192">
    <property type="component" value="Chromosome"/>
</dbReference>
<feature type="region of interest" description="Disordered" evidence="7">
    <location>
        <begin position="1"/>
        <end position="24"/>
    </location>
</feature>
<feature type="compositionally biased region" description="Gly residues" evidence="7">
    <location>
        <begin position="1"/>
        <end position="12"/>
    </location>
</feature>
<evidence type="ECO:0000256" key="6">
    <source>
        <dbReference type="RuleBase" id="RU362042"/>
    </source>
</evidence>
<feature type="transmembrane region" description="Helical" evidence="6">
    <location>
        <begin position="31"/>
        <end position="58"/>
    </location>
</feature>
<keyword evidence="6" id="KW-0645">Protease</keyword>
<comment type="similarity">
    <text evidence="3 6">Belongs to the peptidase S26 family.</text>
</comment>
<organism evidence="9 10">
    <name type="scientific">Carboxydichorda subterranea</name>
    <dbReference type="NCBI Taxonomy" id="3109565"/>
    <lineage>
        <taxon>Bacteria</taxon>
        <taxon>Bacillati</taxon>
        <taxon>Bacillota</taxon>
        <taxon>Limnochordia</taxon>
        <taxon>Limnochordales</taxon>
        <taxon>Geochordaceae</taxon>
        <taxon>Carboxydichorda</taxon>
    </lineage>
</organism>
<evidence type="ECO:0000256" key="2">
    <source>
        <dbReference type="ARBA" id="ARBA00004401"/>
    </source>
</evidence>
<feature type="domain" description="Peptidase S26" evidence="8">
    <location>
        <begin position="37"/>
        <end position="192"/>
    </location>
</feature>
<evidence type="ECO:0000259" key="8">
    <source>
        <dbReference type="Pfam" id="PF10502"/>
    </source>
</evidence>
<keyword evidence="5 6" id="KW-0378">Hydrolase</keyword>
<comment type="subcellular location">
    <subcellularLocation>
        <location evidence="2">Cell membrane</location>
        <topology evidence="2">Single-pass type II membrane protein</topology>
    </subcellularLocation>
    <subcellularLocation>
        <location evidence="6">Membrane</location>
        <topology evidence="6">Single-pass type II membrane protein</topology>
    </subcellularLocation>
</comment>
<gene>
    <name evidence="9" type="primary">lepB</name>
    <name evidence="9" type="ORF">U7230_01875</name>
</gene>
<dbReference type="EMBL" id="CP141615">
    <property type="protein sequence ID" value="WRP17782.1"/>
    <property type="molecule type" value="Genomic_DNA"/>
</dbReference>
<dbReference type="InterPro" id="IPR019758">
    <property type="entry name" value="Pept_S26A_signal_pept_1_CS"/>
</dbReference>
<proteinExistence type="inferred from homology"/>
<dbReference type="InterPro" id="IPR036286">
    <property type="entry name" value="LexA/Signal_pep-like_sf"/>
</dbReference>
<keyword evidence="6" id="KW-1133">Transmembrane helix</keyword>
<evidence type="ECO:0000313" key="9">
    <source>
        <dbReference type="EMBL" id="WRP17782.1"/>
    </source>
</evidence>